<dbReference type="Proteomes" id="UP001313282">
    <property type="component" value="Unassembled WGS sequence"/>
</dbReference>
<evidence type="ECO:0000259" key="2">
    <source>
        <dbReference type="Pfam" id="PF08241"/>
    </source>
</evidence>
<dbReference type="Pfam" id="PF08241">
    <property type="entry name" value="Methyltransf_11"/>
    <property type="match status" value="1"/>
</dbReference>
<feature type="compositionally biased region" description="Pro residues" evidence="1">
    <location>
        <begin position="149"/>
        <end position="162"/>
    </location>
</feature>
<feature type="compositionally biased region" description="Polar residues" evidence="1">
    <location>
        <begin position="194"/>
        <end position="206"/>
    </location>
</feature>
<dbReference type="GO" id="GO:0008757">
    <property type="term" value="F:S-adenosylmethionine-dependent methyltransferase activity"/>
    <property type="evidence" value="ECO:0007669"/>
    <property type="project" value="InterPro"/>
</dbReference>
<gene>
    <name evidence="3" type="ORF">TWF718_004058</name>
</gene>
<dbReference type="SUPFAM" id="SSF53335">
    <property type="entry name" value="S-adenosyl-L-methionine-dependent methyltransferases"/>
    <property type="match status" value="1"/>
</dbReference>
<evidence type="ECO:0000256" key="1">
    <source>
        <dbReference type="SAM" id="MobiDB-lite"/>
    </source>
</evidence>
<protein>
    <recommendedName>
        <fullName evidence="2">Methyltransferase type 11 domain-containing protein</fullName>
    </recommendedName>
</protein>
<feature type="region of interest" description="Disordered" evidence="1">
    <location>
        <begin position="194"/>
        <end position="224"/>
    </location>
</feature>
<evidence type="ECO:0000313" key="4">
    <source>
        <dbReference type="Proteomes" id="UP001313282"/>
    </source>
</evidence>
<dbReference type="Gene3D" id="3.40.50.150">
    <property type="entry name" value="Vaccinia Virus protein VP39"/>
    <property type="match status" value="1"/>
</dbReference>
<dbReference type="CDD" id="cd02440">
    <property type="entry name" value="AdoMet_MTases"/>
    <property type="match status" value="1"/>
</dbReference>
<feature type="compositionally biased region" description="Basic and acidic residues" evidence="1">
    <location>
        <begin position="86"/>
        <end position="98"/>
    </location>
</feature>
<name>A0AAN8RF87_9PEZI</name>
<feature type="region of interest" description="Disordered" evidence="1">
    <location>
        <begin position="1"/>
        <end position="167"/>
    </location>
</feature>
<accession>A0AAN8RF87</accession>
<dbReference type="InterPro" id="IPR013216">
    <property type="entry name" value="Methyltransf_11"/>
</dbReference>
<feature type="compositionally biased region" description="Basic and acidic residues" evidence="1">
    <location>
        <begin position="10"/>
        <end position="31"/>
    </location>
</feature>
<proteinExistence type="predicted"/>
<dbReference type="InterPro" id="IPR029063">
    <property type="entry name" value="SAM-dependent_MTases_sf"/>
</dbReference>
<feature type="domain" description="Methyltransferase type 11" evidence="2">
    <location>
        <begin position="440"/>
        <end position="507"/>
    </location>
</feature>
<organism evidence="3 4">
    <name type="scientific">Orbilia javanica</name>
    <dbReference type="NCBI Taxonomy" id="47235"/>
    <lineage>
        <taxon>Eukaryota</taxon>
        <taxon>Fungi</taxon>
        <taxon>Dikarya</taxon>
        <taxon>Ascomycota</taxon>
        <taxon>Pezizomycotina</taxon>
        <taxon>Orbiliomycetes</taxon>
        <taxon>Orbiliales</taxon>
        <taxon>Orbiliaceae</taxon>
        <taxon>Orbilia</taxon>
    </lineage>
</organism>
<comment type="caution">
    <text evidence="3">The sequence shown here is derived from an EMBL/GenBank/DDBJ whole genome shotgun (WGS) entry which is preliminary data.</text>
</comment>
<keyword evidence="4" id="KW-1185">Reference proteome</keyword>
<sequence>MFGTIGFEYGDPRDRETVGQRKNRKATEREGSVFTNNSSERSSSPTPSSSRKPSSTTSSSAGSQKQAAPSIVSQKPKSRFGFFGSKSKDAPPAEKKSSTEQVENTAPEPKISLLALDTTSLQPPKPMNGGRIYNQHTPPSSEYDISRQPPMPPPSVPVPPTPDTVEAPTVHRTRQFPATNQRIASDFNLRPILTSNSDEISPSSPRSGRIASLESGSDSNQSQIESIDHSLQSFYIAEHETNYKYRPGTRDRMHPKPQPIQTQIHTQQHQHQWPIPHTANSGITPTTASLPSYDTLGYSHHMTFDSKPSPSTRSASRSTSEKPPPSAHGRSSFQAALQKMENAGLKIMFKRLSEDWGSGAQDSDNAMLQEVAFEQRLWALVAAEWLTFGKSLQSDAHEYLLDAHITDGRRLLHLHGSAADGWVLAAKYPNVTVYSVSSQDISNPPCQWSAPLNHHALFLPQPNSPLPFPDNYFDVISTKSFPSILRLSEWVPILRECNRVLRPGGWIELQIVDPVLTKQGELLREWLDARIVREMLEDSYSIKPSDDVLGFLQETGFDNVKRSRIALPASFNPKLKNIARGQGPDPDAARVMVLVGRRFYEELYRGFNPIMSGPGSDHMWWQSKSIKHECEALNTCFGLTFAFAQKM</sequence>
<feature type="compositionally biased region" description="Low complexity" evidence="1">
    <location>
        <begin position="38"/>
        <end position="70"/>
    </location>
</feature>
<reference evidence="3 4" key="1">
    <citation type="submission" date="2019-10" db="EMBL/GenBank/DDBJ databases">
        <authorList>
            <person name="Palmer J.M."/>
        </authorList>
    </citation>
    <scope>NUCLEOTIDE SEQUENCE [LARGE SCALE GENOMIC DNA]</scope>
    <source>
        <strain evidence="3 4">TWF718</strain>
    </source>
</reference>
<feature type="compositionally biased region" description="Polar residues" evidence="1">
    <location>
        <begin position="214"/>
        <end position="224"/>
    </location>
</feature>
<dbReference type="EMBL" id="JAVHNR010000002">
    <property type="protein sequence ID" value="KAK6350876.1"/>
    <property type="molecule type" value="Genomic_DNA"/>
</dbReference>
<dbReference type="AlphaFoldDB" id="A0AAN8RF87"/>
<evidence type="ECO:0000313" key="3">
    <source>
        <dbReference type="EMBL" id="KAK6350876.1"/>
    </source>
</evidence>
<feature type="compositionally biased region" description="Low complexity" evidence="1">
    <location>
        <begin position="306"/>
        <end position="318"/>
    </location>
</feature>
<feature type="region of interest" description="Disordered" evidence="1">
    <location>
        <begin position="301"/>
        <end position="333"/>
    </location>
</feature>